<feature type="transmembrane region" description="Helical" evidence="1">
    <location>
        <begin position="139"/>
        <end position="160"/>
    </location>
</feature>
<dbReference type="EMBL" id="CP046171">
    <property type="protein sequence ID" value="QIS03271.1"/>
    <property type="molecule type" value="Genomic_DNA"/>
</dbReference>
<organism evidence="2 3">
    <name type="scientific">Nocardia brasiliensis</name>
    <dbReference type="NCBI Taxonomy" id="37326"/>
    <lineage>
        <taxon>Bacteria</taxon>
        <taxon>Bacillati</taxon>
        <taxon>Actinomycetota</taxon>
        <taxon>Actinomycetes</taxon>
        <taxon>Mycobacteriales</taxon>
        <taxon>Nocardiaceae</taxon>
        <taxon>Nocardia</taxon>
    </lineage>
</organism>
<keyword evidence="1" id="KW-1133">Transmembrane helix</keyword>
<keyword evidence="1" id="KW-0812">Transmembrane</keyword>
<keyword evidence="1" id="KW-0472">Membrane</keyword>
<dbReference type="RefSeq" id="WP_167462339.1">
    <property type="nucleotide sequence ID" value="NZ_CP046171.1"/>
</dbReference>
<sequence length="161" mass="17032">MSASTGPAGALLLAAGLAANGLATGIMLATVIGVAPYQGVQSYREYVSGVRFLWPRFDPAMPLLNITALLAYLVHAVLLDDSASARVGFAASSALLLCTVGISVTKNLPVNRYVASLDPAHQPVDWAERDPRRRWRRWNVLRTGSALTAFVVAVLTTALAG</sequence>
<feature type="transmembrane region" description="Helical" evidence="1">
    <location>
        <begin position="60"/>
        <end position="79"/>
    </location>
</feature>
<gene>
    <name evidence="2" type="ORF">F5X71_13955</name>
</gene>
<evidence type="ECO:0000313" key="2">
    <source>
        <dbReference type="EMBL" id="QIS03271.1"/>
    </source>
</evidence>
<evidence type="ECO:0000313" key="3">
    <source>
        <dbReference type="Proteomes" id="UP000501705"/>
    </source>
</evidence>
<name>A0A6G9XQP5_NOCBR</name>
<reference evidence="2 3" key="1">
    <citation type="journal article" date="2019" name="ACS Chem. Biol.">
        <title>Identification and Mobilization of a Cryptic Antibiotic Biosynthesis Gene Locus from a Human-Pathogenic Nocardia Isolate.</title>
        <authorList>
            <person name="Herisse M."/>
            <person name="Ishida K."/>
            <person name="Porter J.L."/>
            <person name="Howden B."/>
            <person name="Hertweck C."/>
            <person name="Stinear T.P."/>
            <person name="Pidot S.J."/>
        </authorList>
    </citation>
    <scope>NUCLEOTIDE SEQUENCE [LARGE SCALE GENOMIC DNA]</scope>
    <source>
        <strain evidence="2 3">AUSMDU00024985</strain>
    </source>
</reference>
<dbReference type="Proteomes" id="UP000501705">
    <property type="component" value="Chromosome"/>
</dbReference>
<evidence type="ECO:0000256" key="1">
    <source>
        <dbReference type="SAM" id="Phobius"/>
    </source>
</evidence>
<protein>
    <submittedName>
        <fullName evidence="2">DUF1772 domain-containing protein</fullName>
    </submittedName>
</protein>
<dbReference type="Pfam" id="PF08592">
    <property type="entry name" value="Anthrone_oxy"/>
    <property type="match status" value="1"/>
</dbReference>
<proteinExistence type="predicted"/>
<dbReference type="InterPro" id="IPR013901">
    <property type="entry name" value="Anthrone_oxy"/>
</dbReference>
<accession>A0A6G9XQP5</accession>
<dbReference type="AlphaFoldDB" id="A0A6G9XQP5"/>